<dbReference type="EMBL" id="NKTX01000002">
    <property type="protein sequence ID" value="PYD83133.1"/>
    <property type="molecule type" value="Genomic_DNA"/>
</dbReference>
<gene>
    <name evidence="2" type="ORF">CFR80_01880</name>
</gene>
<evidence type="ECO:0000256" key="1">
    <source>
        <dbReference type="SAM" id="MobiDB-lite"/>
    </source>
</evidence>
<dbReference type="Proteomes" id="UP000247417">
    <property type="component" value="Unassembled WGS sequence"/>
</dbReference>
<dbReference type="AlphaFoldDB" id="A0A318R9T2"/>
<feature type="compositionally biased region" description="Polar residues" evidence="1">
    <location>
        <begin position="1"/>
        <end position="16"/>
    </location>
</feature>
<organism evidence="2 3">
    <name type="scientific">Komagataeibacter oboediens</name>
    <dbReference type="NCBI Taxonomy" id="65958"/>
    <lineage>
        <taxon>Bacteria</taxon>
        <taxon>Pseudomonadati</taxon>
        <taxon>Pseudomonadota</taxon>
        <taxon>Alphaproteobacteria</taxon>
        <taxon>Acetobacterales</taxon>
        <taxon>Acetobacteraceae</taxon>
        <taxon>Komagataeibacter</taxon>
    </lineage>
</organism>
<comment type="caution">
    <text evidence="2">The sequence shown here is derived from an EMBL/GenBank/DDBJ whole genome shotgun (WGS) entry which is preliminary data.</text>
</comment>
<reference evidence="2 3" key="1">
    <citation type="submission" date="2017-07" db="EMBL/GenBank/DDBJ databases">
        <title>A draft genome sequence of Komagataeibacter oboediens LMG 18849.</title>
        <authorList>
            <person name="Skraban J."/>
            <person name="Cleenwerck I."/>
            <person name="Vandamme P."/>
            <person name="Trcek J."/>
        </authorList>
    </citation>
    <scope>NUCLEOTIDE SEQUENCE [LARGE SCALE GENOMIC DNA]</scope>
    <source>
        <strain evidence="2 3">LMG 18849</strain>
    </source>
</reference>
<proteinExistence type="predicted"/>
<accession>A0A318R9T2</accession>
<protein>
    <submittedName>
        <fullName evidence="2">Uncharacterized protein</fullName>
    </submittedName>
</protein>
<evidence type="ECO:0000313" key="2">
    <source>
        <dbReference type="EMBL" id="PYD83133.1"/>
    </source>
</evidence>
<feature type="region of interest" description="Disordered" evidence="1">
    <location>
        <begin position="1"/>
        <end position="55"/>
    </location>
</feature>
<name>A0A318R9T2_9PROT</name>
<feature type="non-terminal residue" evidence="2">
    <location>
        <position position="64"/>
    </location>
</feature>
<sequence length="64" mass="7063">MTRSYKSRTSVRQQAENRPHGYNPSPAPHFRSRHAPRGKLPARAAHPLSGERGAGGCAWCRLPS</sequence>
<evidence type="ECO:0000313" key="3">
    <source>
        <dbReference type="Proteomes" id="UP000247417"/>
    </source>
</evidence>